<dbReference type="HOGENOM" id="CLU_020027_16_0_10"/>
<dbReference type="PATRIC" id="fig|1433126.3.peg.29"/>
<name>A0A060R5N0_9BACT</name>
<dbReference type="EC" id="3.5.2.6" evidence="2"/>
<reference evidence="2 3" key="1">
    <citation type="journal article" date="2015" name="Genome Announc.">
        <title>Complete Genome Sequence of the Novel Leech Symbiont Mucinivorans hirudinis M3T.</title>
        <authorList>
            <person name="Nelson M.C."/>
            <person name="Bomar L."/>
            <person name="Graf J."/>
        </authorList>
    </citation>
    <scope>NUCLEOTIDE SEQUENCE [LARGE SCALE GENOMIC DNA]</scope>
    <source>
        <strain evidence="3">M3</strain>
    </source>
</reference>
<keyword evidence="2" id="KW-0378">Hydrolase</keyword>
<dbReference type="EMBL" id="HG934468">
    <property type="protein sequence ID" value="CDN30136.1"/>
    <property type="molecule type" value="Genomic_DNA"/>
</dbReference>
<dbReference type="OrthoDB" id="9793489at2"/>
<sequence length="437" mass="49088">MVPRRRRLKKKVRYTLFFIVIFALFISLRGWRVFASDTKDNIEIQVEERAPVPINQIVENADSDIPEAAKFDKVVNNFMHQWSIAGASVAIMKDGNLIYSKGYGYADVENGVPTEVKHIFRVASVSKLITAVGIMKLVEQGRLRLDDKVFSASGLLPEYDDYRDKRIESITVEHLLRHQAGFGVGAGDAMFDGHKMGLELPMSVSSLVRYSLKRGLRYSPGKSTIYSNIGYLVLESIIEKVTNQPYQTFIKDEILAPAECFDMHIGQNLSSQRHENEVRYYEQSDAEPIPSADGSGRLLPKSNGGNNVELFGGAGGWVASPVELVRFVASIDPNNPHSNVLSRESIKSMTICEKSRLPIGWMGVTANDDWWRSGSMAGTSAMVRRQSNGYTWAFITNTSNWKGYVFSRMINDMMRKAFDKVAEWPEKDLFSKGAVQE</sequence>
<evidence type="ECO:0000313" key="2">
    <source>
        <dbReference type="EMBL" id="CDN30136.1"/>
    </source>
</evidence>
<dbReference type="InterPro" id="IPR050491">
    <property type="entry name" value="AmpC-like"/>
</dbReference>
<gene>
    <name evidence="2" type="ORF">BN938_0029</name>
</gene>
<proteinExistence type="predicted"/>
<dbReference type="InterPro" id="IPR001466">
    <property type="entry name" value="Beta-lactam-related"/>
</dbReference>
<dbReference type="PANTHER" id="PTHR46825:SF9">
    <property type="entry name" value="BETA-LACTAMASE-RELATED DOMAIN-CONTAINING PROTEIN"/>
    <property type="match status" value="1"/>
</dbReference>
<dbReference type="eggNOG" id="COG1680">
    <property type="taxonomic scope" value="Bacteria"/>
</dbReference>
<dbReference type="Pfam" id="PF00144">
    <property type="entry name" value="Beta-lactamase"/>
    <property type="match status" value="1"/>
</dbReference>
<dbReference type="SUPFAM" id="SSF56601">
    <property type="entry name" value="beta-lactamase/transpeptidase-like"/>
    <property type="match status" value="1"/>
</dbReference>
<feature type="domain" description="Beta-lactamase-related" evidence="1">
    <location>
        <begin position="71"/>
        <end position="401"/>
    </location>
</feature>
<dbReference type="STRING" id="1433126.BN938_0029"/>
<dbReference type="PANTHER" id="PTHR46825">
    <property type="entry name" value="D-ALANYL-D-ALANINE-CARBOXYPEPTIDASE/ENDOPEPTIDASE AMPH"/>
    <property type="match status" value="1"/>
</dbReference>
<keyword evidence="3" id="KW-1185">Reference proteome</keyword>
<organism evidence="2 3">
    <name type="scientific">Mucinivorans hirudinis</name>
    <dbReference type="NCBI Taxonomy" id="1433126"/>
    <lineage>
        <taxon>Bacteria</taxon>
        <taxon>Pseudomonadati</taxon>
        <taxon>Bacteroidota</taxon>
        <taxon>Bacteroidia</taxon>
        <taxon>Bacteroidales</taxon>
        <taxon>Rikenellaceae</taxon>
        <taxon>Mucinivorans</taxon>
    </lineage>
</organism>
<accession>A0A060R5N0</accession>
<protein>
    <submittedName>
        <fullName evidence="2">Beta-lactamase</fullName>
        <ecNumber evidence="2">3.5.2.6</ecNumber>
    </submittedName>
</protein>
<dbReference type="GO" id="GO:0008800">
    <property type="term" value="F:beta-lactamase activity"/>
    <property type="evidence" value="ECO:0007669"/>
    <property type="project" value="UniProtKB-EC"/>
</dbReference>
<dbReference type="InterPro" id="IPR012338">
    <property type="entry name" value="Beta-lactam/transpept-like"/>
</dbReference>
<dbReference type="KEGG" id="rbc:BN938_0029"/>
<evidence type="ECO:0000259" key="1">
    <source>
        <dbReference type="Pfam" id="PF00144"/>
    </source>
</evidence>
<dbReference type="Gene3D" id="3.40.710.10">
    <property type="entry name" value="DD-peptidase/beta-lactamase superfamily"/>
    <property type="match status" value="1"/>
</dbReference>
<dbReference type="Proteomes" id="UP000027616">
    <property type="component" value="Chromosome I"/>
</dbReference>
<evidence type="ECO:0000313" key="3">
    <source>
        <dbReference type="Proteomes" id="UP000027616"/>
    </source>
</evidence>
<dbReference type="AlphaFoldDB" id="A0A060R5N0"/>